<dbReference type="OrthoDB" id="880708at2"/>
<dbReference type="RefSeq" id="WP_147031265.1">
    <property type="nucleotide sequence ID" value="NZ_CP042436.1"/>
</dbReference>
<dbReference type="Proteomes" id="UP000321479">
    <property type="component" value="Chromosome"/>
</dbReference>
<evidence type="ECO:0000256" key="1">
    <source>
        <dbReference type="SAM" id="MobiDB-lite"/>
    </source>
</evidence>
<dbReference type="AlphaFoldDB" id="A0A5B8UUY2"/>
<name>A0A5B8UUY2_9SPHI</name>
<proteinExistence type="predicted"/>
<sequence length="132" mass="15337">MDPEELLNEGNSQEAGKKESPLVSLEKDLKLYSESIHEVAVEIMVEGLSRYPIFVAHQHEVKLGELILDRHDLNTEWTIQASTLEEFVEKGIIKEILKERFIKSYKNPDDFMCMFVIVPEGANFVYYPYQKD</sequence>
<feature type="region of interest" description="Disordered" evidence="1">
    <location>
        <begin position="1"/>
        <end position="20"/>
    </location>
</feature>
<protein>
    <submittedName>
        <fullName evidence="2">Uncharacterized protein</fullName>
    </submittedName>
</protein>
<dbReference type="KEGG" id="mgin:FRZ54_08845"/>
<evidence type="ECO:0000313" key="3">
    <source>
        <dbReference type="Proteomes" id="UP000321479"/>
    </source>
</evidence>
<accession>A0A5B8UUY2</accession>
<organism evidence="2 3">
    <name type="scientific">Mucilaginibacter ginsenosidivorans</name>
    <dbReference type="NCBI Taxonomy" id="398053"/>
    <lineage>
        <taxon>Bacteria</taxon>
        <taxon>Pseudomonadati</taxon>
        <taxon>Bacteroidota</taxon>
        <taxon>Sphingobacteriia</taxon>
        <taxon>Sphingobacteriales</taxon>
        <taxon>Sphingobacteriaceae</taxon>
        <taxon>Mucilaginibacter</taxon>
    </lineage>
</organism>
<reference evidence="2 3" key="1">
    <citation type="journal article" date="2017" name="Curr. Microbiol.">
        <title>Mucilaginibacter ginsenosidivorans sp. nov., Isolated from Soil of Ginseng Field.</title>
        <authorList>
            <person name="Kim M.M."/>
            <person name="Siddiqi M.Z."/>
            <person name="Im W.T."/>
        </authorList>
    </citation>
    <scope>NUCLEOTIDE SEQUENCE [LARGE SCALE GENOMIC DNA]</scope>
    <source>
        <strain evidence="2 3">Gsoil 3017</strain>
    </source>
</reference>
<dbReference type="EMBL" id="CP042436">
    <property type="protein sequence ID" value="QEC62688.1"/>
    <property type="molecule type" value="Genomic_DNA"/>
</dbReference>
<gene>
    <name evidence="2" type="ORF">FRZ54_08845</name>
</gene>
<keyword evidence="3" id="KW-1185">Reference proteome</keyword>
<evidence type="ECO:0000313" key="2">
    <source>
        <dbReference type="EMBL" id="QEC62688.1"/>
    </source>
</evidence>